<dbReference type="Proteomes" id="UP000198740">
    <property type="component" value="Unassembled WGS sequence"/>
</dbReference>
<protein>
    <submittedName>
        <fullName evidence="2">Uncharacterized protein</fullName>
    </submittedName>
</protein>
<dbReference type="EMBL" id="FNKM01000002">
    <property type="protein sequence ID" value="SDR16709.1"/>
    <property type="molecule type" value="Genomic_DNA"/>
</dbReference>
<evidence type="ECO:0000313" key="3">
    <source>
        <dbReference type="Proteomes" id="UP000198740"/>
    </source>
</evidence>
<name>A0A1H1GU81_9PSED</name>
<proteinExistence type="predicted"/>
<organism evidence="2 4">
    <name type="scientific">Pseudomonas grimontii</name>
    <dbReference type="NCBI Taxonomy" id="129847"/>
    <lineage>
        <taxon>Bacteria</taxon>
        <taxon>Pseudomonadati</taxon>
        <taxon>Pseudomonadota</taxon>
        <taxon>Gammaproteobacteria</taxon>
        <taxon>Pseudomonadales</taxon>
        <taxon>Pseudomonadaceae</taxon>
        <taxon>Pseudomonas</taxon>
    </lineage>
</organism>
<reference evidence="2 4" key="2">
    <citation type="submission" date="2019-06" db="EMBL/GenBank/DDBJ databases">
        <title>Pseudomonas bimorpha sp. nov. isolated from bovine raw milk and skim milk concentrate.</title>
        <authorList>
            <person name="Hofmann K."/>
            <person name="Huptas C."/>
            <person name="Doll E."/>
            <person name="Scherer S."/>
            <person name="Wenning M."/>
        </authorList>
    </citation>
    <scope>NUCLEOTIDE SEQUENCE [LARGE SCALE GENOMIC DNA]</scope>
    <source>
        <strain evidence="2 4">DSM 17515</strain>
    </source>
</reference>
<dbReference type="RefSeq" id="WP_090403497.1">
    <property type="nucleotide sequence ID" value="NZ_FNKM01000002.1"/>
</dbReference>
<dbReference type="OrthoDB" id="7016578at2"/>
<gene>
    <name evidence="2" type="ORF">FIV39_22220</name>
    <name evidence="1" type="ORF">SAMN04490186_3737</name>
</gene>
<dbReference type="AlphaFoldDB" id="A0A1H1GU81"/>
<keyword evidence="3" id="KW-1185">Reference proteome</keyword>
<reference evidence="1 3" key="1">
    <citation type="submission" date="2016-10" db="EMBL/GenBank/DDBJ databases">
        <authorList>
            <person name="Varghese N."/>
            <person name="Submissions S."/>
        </authorList>
    </citation>
    <scope>NUCLEOTIDE SEQUENCE [LARGE SCALE GENOMIC DNA]</scope>
    <source>
        <strain evidence="1 3">BS2976</strain>
    </source>
</reference>
<comment type="caution">
    <text evidence="2">The sequence shown here is derived from an EMBL/GenBank/DDBJ whole genome shotgun (WGS) entry which is preliminary data.</text>
</comment>
<dbReference type="EMBL" id="VFES01000015">
    <property type="protein sequence ID" value="TWR63460.1"/>
    <property type="molecule type" value="Genomic_DNA"/>
</dbReference>
<evidence type="ECO:0000313" key="4">
    <source>
        <dbReference type="Proteomes" id="UP000317267"/>
    </source>
</evidence>
<evidence type="ECO:0000313" key="1">
    <source>
        <dbReference type="EMBL" id="SDR16709.1"/>
    </source>
</evidence>
<accession>A0A1H1GU81</accession>
<sequence>MMTLYMNLFNASHLGNSDPSYGNDQIAAKDKTKPEQAKTFAFNGNEYSAAPKPRDTMIPMPRIG</sequence>
<dbReference type="Proteomes" id="UP000317267">
    <property type="component" value="Unassembled WGS sequence"/>
</dbReference>
<evidence type="ECO:0000313" key="2">
    <source>
        <dbReference type="EMBL" id="TWR63460.1"/>
    </source>
</evidence>